<dbReference type="SUPFAM" id="SSF56784">
    <property type="entry name" value="HAD-like"/>
    <property type="match status" value="1"/>
</dbReference>
<protein>
    <submittedName>
        <fullName evidence="1">Uncharacterized protein</fullName>
    </submittedName>
</protein>
<name>A0A9K3WRK5_9MOLU</name>
<proteinExistence type="predicted"/>
<dbReference type="EMBL" id="JAOSIW010000025">
    <property type="protein sequence ID" value="MDO8054704.1"/>
    <property type="molecule type" value="Genomic_DNA"/>
</dbReference>
<dbReference type="GeneID" id="93018662"/>
<gene>
    <name evidence="1" type="ORF">OC696_02415</name>
</gene>
<dbReference type="GO" id="GO:0008962">
    <property type="term" value="F:phosphatidylglycerophosphatase activity"/>
    <property type="evidence" value="ECO:0007669"/>
    <property type="project" value="InterPro"/>
</dbReference>
<keyword evidence="2" id="KW-1185">Reference proteome</keyword>
<evidence type="ECO:0000313" key="2">
    <source>
        <dbReference type="Proteomes" id="UP001170651"/>
    </source>
</evidence>
<dbReference type="Pfam" id="PF09419">
    <property type="entry name" value="PGP_phosphatase"/>
    <property type="match status" value="1"/>
</dbReference>
<dbReference type="RefSeq" id="WP_051049953.1">
    <property type="nucleotide sequence ID" value="NZ_JALQCT010000019.1"/>
</dbReference>
<dbReference type="InterPro" id="IPR027706">
    <property type="entry name" value="PGP_Pase"/>
</dbReference>
<dbReference type="Proteomes" id="UP001170651">
    <property type="component" value="Unassembled WGS sequence"/>
</dbReference>
<dbReference type="InterPro" id="IPR036412">
    <property type="entry name" value="HAD-like_sf"/>
</dbReference>
<dbReference type="AlphaFoldDB" id="A0A9K3WRK5"/>
<comment type="caution">
    <text evidence="1">The sequence shown here is derived from an EMBL/GenBank/DDBJ whole genome shotgun (WGS) entry which is preliminary data.</text>
</comment>
<sequence length="83" mass="9963">MKLKKYTNYIPSFYYDSVFEIPFEDLLHKNIKALFFDLDNTLIEPYQKTLNDKIYNLLINISKKFQIIILSNGAPKRPKYRVI</sequence>
<organism evidence="1 2">
    <name type="scientific">Candidatus Phytoplasma australasiaticum subsp. australasiaticum</name>
    <dbReference type="NCBI Taxonomy" id="2832407"/>
    <lineage>
        <taxon>Bacteria</taxon>
        <taxon>Bacillati</taxon>
        <taxon>Mycoplasmatota</taxon>
        <taxon>Mollicutes</taxon>
        <taxon>Acholeplasmatales</taxon>
        <taxon>Acholeplasmataceae</taxon>
        <taxon>Candidatus Phytoplasma</taxon>
        <taxon>16SrII (Peanut WB group)</taxon>
        <taxon>Candidatus Phytoplasma australasiaticum</taxon>
    </lineage>
</organism>
<accession>A0A9K3WRK5</accession>
<evidence type="ECO:0000313" key="1">
    <source>
        <dbReference type="EMBL" id="MDO8054704.1"/>
    </source>
</evidence>
<reference evidence="1 2" key="1">
    <citation type="journal article" date="2023" name="Int. J. Syst. Evol. Microbiol.">
        <title>The observation of taxonomic boundaries for the 16SrII and 16SrXXV phytoplasmas using genome-based delimitation.</title>
        <authorList>
            <person name="Rodrigues Jardim B."/>
            <person name="Tran-Nguyen L.T.T."/>
            <person name="Gambley C."/>
            <person name="Al-Sadi A.M."/>
            <person name="Al-Subhi A.M."/>
            <person name="Foissac X."/>
            <person name="Salar P."/>
            <person name="Cai H."/>
            <person name="Yang J.Y."/>
            <person name="Davis R."/>
            <person name="Jones L."/>
            <person name="Rodoni B."/>
            <person name="Constable F.E."/>
        </authorList>
    </citation>
    <scope>NUCLEOTIDE SEQUENCE [LARGE SCALE GENOMIC DNA]</scope>
    <source>
        <strain evidence="1">BAWM-OMN-P26</strain>
    </source>
</reference>